<sequence>MLRDKRFAEVLAAAQQRLEQAADDVDALYLAAVAARYAQQFDTAAQALEQLRQLAPQQSRALQEQGHLSRDRGDWQAALGFYAQAVRANPALLASWQGQQRILSARGDHYQAELIGRQIEQLQALPATLLAATDLIAQGKLVVAEQRVRDFLKRHPHHIEAMRLLADIGVRLGVLDDAELLLESAVAMAPEQLQLRVDYLQTLRKRQKFAAALEQARYLLAQQPDNLQFKSLCAIELMQTGDYQQALALLDEVLVQLPEEPVTLTTRGHALKTAGDSALAVDSYQRATVANPRHGEAWYALANLKTYQFNDAQLAQMSALVSDASLPVADRVHLCFALGKGFEDSADYPQSFHYYAQGNSLKRAQSRYRADAMSEDLAAQRSVCTHAWRQRTAGGGCLAGDPIFIVGLPRAGSTLLEQILASHSQVDGTLELPNILALAQRLRRGDKLDGQRHYPQVLQSLSAQQRLQFGQQYLAETQIHRGAAPFFIDKMPNNFRHIGLIKAILPNAKIIDARRAALDCCFSGFKQLFAEGQEFTYDLADIGRYYRDYVELMAHWQQLYPGEILQVQYEQVVDDIDGQVRRILDYCGLPFEPACLQFHTTRRAVRTASSEQVRQPLNRAGLDQWRPYQAWLTPLYDALGADLLPADIAANRAPQQDDL</sequence>
<dbReference type="EMBL" id="SPIA01000001">
    <property type="protein sequence ID" value="TFH69321.1"/>
    <property type="molecule type" value="Genomic_DNA"/>
</dbReference>
<keyword evidence="1 4" id="KW-0808">Transferase</keyword>
<comment type="caution">
    <text evidence="4">The sequence shown here is derived from an EMBL/GenBank/DDBJ whole genome shotgun (WGS) entry which is preliminary data.</text>
</comment>
<dbReference type="Proteomes" id="UP000298133">
    <property type="component" value="Unassembled WGS sequence"/>
</dbReference>
<dbReference type="PROSITE" id="PS50005">
    <property type="entry name" value="TPR"/>
    <property type="match status" value="1"/>
</dbReference>
<evidence type="ECO:0000256" key="1">
    <source>
        <dbReference type="ARBA" id="ARBA00022679"/>
    </source>
</evidence>
<dbReference type="Pfam" id="PF13432">
    <property type="entry name" value="TPR_16"/>
    <property type="match status" value="4"/>
</dbReference>
<dbReference type="InterPro" id="IPR027417">
    <property type="entry name" value="P-loop_NTPase"/>
</dbReference>
<evidence type="ECO:0000256" key="2">
    <source>
        <dbReference type="PROSITE-ProRule" id="PRU00339"/>
    </source>
</evidence>
<dbReference type="AlphaFoldDB" id="A0A4Y8UM26"/>
<dbReference type="InterPro" id="IPR026634">
    <property type="entry name" value="TPST-like"/>
</dbReference>
<feature type="repeat" description="TPR" evidence="2">
    <location>
        <begin position="59"/>
        <end position="92"/>
    </location>
</feature>
<evidence type="ECO:0000313" key="4">
    <source>
        <dbReference type="EMBL" id="TFH69321.1"/>
    </source>
</evidence>
<name>A0A4Y8UM26_9GAMM</name>
<dbReference type="SMART" id="SM00028">
    <property type="entry name" value="TPR"/>
    <property type="match status" value="5"/>
</dbReference>
<keyword evidence="3" id="KW-0175">Coiled coil</keyword>
<dbReference type="SUPFAM" id="SSF52540">
    <property type="entry name" value="P-loop containing nucleoside triphosphate hydrolases"/>
    <property type="match status" value="1"/>
</dbReference>
<reference evidence="4 5" key="1">
    <citation type="submission" date="2019-03" db="EMBL/GenBank/DDBJ databases">
        <title>Draft genome of Gammaproteobacteria bacterium LSUCC0057, a member of the SAR92 clade.</title>
        <authorList>
            <person name="Lanclos V.C."/>
            <person name="Doiron C."/>
            <person name="Henson M.W."/>
            <person name="Thrash J.C."/>
        </authorList>
    </citation>
    <scope>NUCLEOTIDE SEQUENCE [LARGE SCALE GENOMIC DNA]</scope>
    <source>
        <strain evidence="4 5">LSUCC0057</strain>
    </source>
</reference>
<organism evidence="4 5">
    <name type="scientific">Gammaproteobacteria bacterium LSUCC0057</name>
    <dbReference type="NCBI Taxonomy" id="2559237"/>
    <lineage>
        <taxon>Bacteria</taxon>
        <taxon>Pseudomonadati</taxon>
        <taxon>Pseudomonadota</taxon>
        <taxon>Gammaproteobacteria</taxon>
        <taxon>Cellvibrionales</taxon>
        <taxon>Porticoccaceae</taxon>
        <taxon>SAR92 clade</taxon>
    </lineage>
</organism>
<dbReference type="Pfam" id="PF13469">
    <property type="entry name" value="Sulfotransfer_3"/>
    <property type="match status" value="1"/>
</dbReference>
<protein>
    <submittedName>
        <fullName evidence="4">Sulfotransferase family protein</fullName>
    </submittedName>
</protein>
<feature type="coiled-coil region" evidence="3">
    <location>
        <begin position="11"/>
        <end position="54"/>
    </location>
</feature>
<keyword evidence="2" id="KW-0802">TPR repeat</keyword>
<evidence type="ECO:0000256" key="3">
    <source>
        <dbReference type="SAM" id="Coils"/>
    </source>
</evidence>
<dbReference type="GO" id="GO:0008476">
    <property type="term" value="F:protein-tyrosine sulfotransferase activity"/>
    <property type="evidence" value="ECO:0007669"/>
    <property type="project" value="InterPro"/>
</dbReference>
<dbReference type="Gene3D" id="3.40.50.300">
    <property type="entry name" value="P-loop containing nucleotide triphosphate hydrolases"/>
    <property type="match status" value="1"/>
</dbReference>
<dbReference type="InterPro" id="IPR019734">
    <property type="entry name" value="TPR_rpt"/>
</dbReference>
<proteinExistence type="predicted"/>
<keyword evidence="5" id="KW-1185">Reference proteome</keyword>
<accession>A0A4Y8UM26</accession>
<dbReference type="PANTHER" id="PTHR12788:SF10">
    <property type="entry name" value="PROTEIN-TYROSINE SULFOTRANSFERASE"/>
    <property type="match status" value="1"/>
</dbReference>
<dbReference type="InterPro" id="IPR011990">
    <property type="entry name" value="TPR-like_helical_dom_sf"/>
</dbReference>
<gene>
    <name evidence="4" type="ORF">E3W66_01590</name>
</gene>
<dbReference type="PANTHER" id="PTHR12788">
    <property type="entry name" value="PROTEIN-TYROSINE SULFOTRANSFERASE 2"/>
    <property type="match status" value="1"/>
</dbReference>
<dbReference type="OrthoDB" id="9815894at2"/>
<dbReference type="SUPFAM" id="SSF48452">
    <property type="entry name" value="TPR-like"/>
    <property type="match status" value="1"/>
</dbReference>
<evidence type="ECO:0000313" key="5">
    <source>
        <dbReference type="Proteomes" id="UP000298133"/>
    </source>
</evidence>
<dbReference type="Gene3D" id="1.25.40.10">
    <property type="entry name" value="Tetratricopeptide repeat domain"/>
    <property type="match status" value="3"/>
</dbReference>